<dbReference type="Proteomes" id="UP000039021">
    <property type="component" value="Unassembled WGS sequence"/>
</dbReference>
<evidence type="ECO:0000313" key="3">
    <source>
        <dbReference type="EMBL" id="COX28817.1"/>
    </source>
</evidence>
<evidence type="ECO:0000313" key="2">
    <source>
        <dbReference type="EMBL" id="CFR75156.1"/>
    </source>
</evidence>
<protein>
    <submittedName>
        <fullName evidence="2">Uncharacterized protein</fullName>
    </submittedName>
</protein>
<reference evidence="3" key="2">
    <citation type="submission" date="2015-03" db="EMBL/GenBank/DDBJ databases">
        <authorList>
            <consortium name="Pathogen Informatics"/>
            <person name="Murphy D."/>
        </authorList>
    </citation>
    <scope>NUCLEOTIDE SEQUENCE</scope>
    <source>
        <strain evidence="3">N09902308</strain>
    </source>
</reference>
<organism evidence="2 5">
    <name type="scientific">Mycobacterium tuberculosis</name>
    <dbReference type="NCBI Taxonomy" id="1773"/>
    <lineage>
        <taxon>Bacteria</taxon>
        <taxon>Bacillati</taxon>
        <taxon>Actinomycetota</taxon>
        <taxon>Actinomycetes</taxon>
        <taxon>Mycobacteriales</taxon>
        <taxon>Mycobacteriaceae</taxon>
        <taxon>Mycobacterium</taxon>
        <taxon>Mycobacterium tuberculosis complex</taxon>
    </lineage>
</organism>
<feature type="compositionally biased region" description="Polar residues" evidence="1">
    <location>
        <begin position="1"/>
        <end position="10"/>
    </location>
</feature>
<gene>
    <name evidence="2" type="ORF">ERS007657_01341</name>
    <name evidence="3" type="ORF">ERS007739_01011</name>
</gene>
<reference evidence="4 5" key="1">
    <citation type="submission" date="2015-03" db="EMBL/GenBank/DDBJ databases">
        <authorList>
            <consortium name="Pathogen Informatics"/>
        </authorList>
    </citation>
    <scope>NUCLEOTIDE SEQUENCE [LARGE SCALE GENOMIC DNA]</scope>
    <source>
        <strain evidence="2 5">C09601061</strain>
        <strain evidence="4">N09902308</strain>
    </source>
</reference>
<dbReference type="Proteomes" id="UP000046680">
    <property type="component" value="Unassembled WGS sequence"/>
</dbReference>
<accession>A0A654TZL1</accession>
<dbReference type="AlphaFoldDB" id="A0A654TZL1"/>
<evidence type="ECO:0000256" key="1">
    <source>
        <dbReference type="SAM" id="MobiDB-lite"/>
    </source>
</evidence>
<evidence type="ECO:0000313" key="5">
    <source>
        <dbReference type="Proteomes" id="UP000046680"/>
    </source>
</evidence>
<dbReference type="EMBL" id="CSBK01000344">
    <property type="protein sequence ID" value="COX28817.1"/>
    <property type="molecule type" value="Genomic_DNA"/>
</dbReference>
<feature type="region of interest" description="Disordered" evidence="1">
    <location>
        <begin position="1"/>
        <end position="45"/>
    </location>
</feature>
<evidence type="ECO:0000313" key="4">
    <source>
        <dbReference type="Proteomes" id="UP000039021"/>
    </source>
</evidence>
<dbReference type="EMBL" id="CGCX01000402">
    <property type="protein sequence ID" value="CFR75156.1"/>
    <property type="molecule type" value="Genomic_DNA"/>
</dbReference>
<name>A0A654TZL1_MYCTX</name>
<proteinExistence type="predicted"/>
<sequence>MRISISSTDSWGRPLRNDADSIPKPVTAPPNVIVLSCGTTNGDRP</sequence>